<dbReference type="InterPro" id="IPR023213">
    <property type="entry name" value="CAT-like_dom_sf"/>
</dbReference>
<dbReference type="SUPFAM" id="SSF52777">
    <property type="entry name" value="CoA-dependent acyltransferases"/>
    <property type="match status" value="1"/>
</dbReference>
<protein>
    <submittedName>
        <fullName evidence="2">Uncharacterized protein</fullName>
    </submittedName>
</protein>
<dbReference type="OrthoDB" id="8183309at2"/>
<dbReference type="STRING" id="53376.BST25_03550"/>
<reference evidence="2 3" key="1">
    <citation type="submission" date="2017-02" db="EMBL/GenBank/DDBJ databases">
        <title>The new phylogeny of genus Mycobacterium.</title>
        <authorList>
            <person name="Tortoli E."/>
            <person name="Trovato A."/>
            <person name="Cirillo D.M."/>
        </authorList>
    </citation>
    <scope>NUCLEOTIDE SEQUENCE [LARGE SCALE GENOMIC DNA]</scope>
    <source>
        <strain evidence="2 3">DSM 44471</strain>
    </source>
</reference>
<accession>A0A1X0DUP0</accession>
<name>A0A1X0DUP0_MYCHE</name>
<dbReference type="Proteomes" id="UP000192566">
    <property type="component" value="Unassembled WGS sequence"/>
</dbReference>
<dbReference type="Gene3D" id="3.30.559.10">
    <property type="entry name" value="Chloramphenicol acetyltransferase-like domain"/>
    <property type="match status" value="1"/>
</dbReference>
<keyword evidence="3" id="KW-1185">Reference proteome</keyword>
<evidence type="ECO:0000313" key="2">
    <source>
        <dbReference type="EMBL" id="ORA76057.1"/>
    </source>
</evidence>
<evidence type="ECO:0000313" key="3">
    <source>
        <dbReference type="Proteomes" id="UP000192566"/>
    </source>
</evidence>
<evidence type="ECO:0000256" key="1">
    <source>
        <dbReference type="SAM" id="MobiDB-lite"/>
    </source>
</evidence>
<dbReference type="EMBL" id="MVHR01000003">
    <property type="protein sequence ID" value="ORA76057.1"/>
    <property type="molecule type" value="Genomic_DNA"/>
</dbReference>
<gene>
    <name evidence="2" type="ORF">BST25_03550</name>
</gene>
<comment type="caution">
    <text evidence="2">The sequence shown here is derived from an EMBL/GenBank/DDBJ whole genome shotgun (WGS) entry which is preliminary data.</text>
</comment>
<dbReference type="RefSeq" id="WP_083072550.1">
    <property type="nucleotide sequence ID" value="NZ_AP022615.1"/>
</dbReference>
<feature type="compositionally biased region" description="Polar residues" evidence="1">
    <location>
        <begin position="446"/>
        <end position="456"/>
    </location>
</feature>
<proteinExistence type="predicted"/>
<sequence length="456" mass="48626">MNNVLDLFDQALFRFEEATGVTSVGQCVWVYNRAVDIDGLRRFHRHLQQGRLSRRIERSPLPFGRHRWVWPGDESDLEIVATPRPREEFDAWLTEQAATPLDAEHGPGWHLAVLPFTDGGAGVSLVLLHSLADGMAGCLAVVEAACGYDSAIDWPAAGSRRRWQALRDDARQAARDIPGIGRALVAATAAARRHRDAGQASQPPALTAGPDQPVAIPKATIFIDADEWDARADALGGTSNALLAGLAARLAQRRGRVTADGSVTLAIPVSERTADDTRANAVSNVDVTVDPAPATTDLRGIRAAIKQALIHRQGASDERWVLLPLVPLLPTRVARRCVGVATGNATGVVSSNLGAAPPAVNRPDGTDADYIAVTSVYPGMTRATMERTGGVLALLSGRVHQQVFVSVQAYQPGRPNSNDELRQALSGALDDFSLDATDGWPCPEPENTTAAQANST</sequence>
<feature type="region of interest" description="Disordered" evidence="1">
    <location>
        <begin position="434"/>
        <end position="456"/>
    </location>
</feature>
<dbReference type="AlphaFoldDB" id="A0A1X0DUP0"/>
<organism evidence="2 3">
    <name type="scientific">Mycobacterium heidelbergense</name>
    <dbReference type="NCBI Taxonomy" id="53376"/>
    <lineage>
        <taxon>Bacteria</taxon>
        <taxon>Bacillati</taxon>
        <taxon>Actinomycetota</taxon>
        <taxon>Actinomycetes</taxon>
        <taxon>Mycobacteriales</taxon>
        <taxon>Mycobacteriaceae</taxon>
        <taxon>Mycobacterium</taxon>
        <taxon>Mycobacterium simiae complex</taxon>
    </lineage>
</organism>